<dbReference type="SUPFAM" id="SSF53448">
    <property type="entry name" value="Nucleotide-diphospho-sugar transferases"/>
    <property type="match status" value="1"/>
</dbReference>
<proteinExistence type="predicted"/>
<dbReference type="GO" id="GO:0016758">
    <property type="term" value="F:hexosyltransferase activity"/>
    <property type="evidence" value="ECO:0007669"/>
    <property type="project" value="UniProtKB-ARBA"/>
</dbReference>
<accession>A0A174FTF2</accession>
<dbReference type="InterPro" id="IPR029044">
    <property type="entry name" value="Nucleotide-diphossugar_trans"/>
</dbReference>
<reference evidence="2 3" key="1">
    <citation type="submission" date="2015-09" db="EMBL/GenBank/DDBJ databases">
        <authorList>
            <consortium name="Pathogen Informatics"/>
        </authorList>
    </citation>
    <scope>NUCLEOTIDE SEQUENCE [LARGE SCALE GENOMIC DNA]</scope>
    <source>
        <strain evidence="2 3">2789STDY5834865</strain>
    </source>
</reference>
<dbReference type="Gene3D" id="3.90.550.10">
    <property type="entry name" value="Spore Coat Polysaccharide Biosynthesis Protein SpsA, Chain A"/>
    <property type="match status" value="2"/>
</dbReference>
<evidence type="ECO:0000313" key="3">
    <source>
        <dbReference type="Proteomes" id="UP000095512"/>
    </source>
</evidence>
<feature type="domain" description="Glycosyltransferase 2-like" evidence="1">
    <location>
        <begin position="3"/>
        <end position="72"/>
    </location>
</feature>
<dbReference type="InterPro" id="IPR001173">
    <property type="entry name" value="Glyco_trans_2-like"/>
</dbReference>
<dbReference type="Proteomes" id="UP000095512">
    <property type="component" value="Unassembled WGS sequence"/>
</dbReference>
<dbReference type="PANTHER" id="PTHR22916:SF3">
    <property type="entry name" value="UDP-GLCNAC:BETAGAL BETA-1,3-N-ACETYLGLUCOSAMINYLTRANSFERASE-LIKE PROTEIN 1"/>
    <property type="match status" value="1"/>
</dbReference>
<evidence type="ECO:0000259" key="1">
    <source>
        <dbReference type="Pfam" id="PF00535"/>
    </source>
</evidence>
<dbReference type="Pfam" id="PF00535">
    <property type="entry name" value="Glycos_transf_2"/>
    <property type="match status" value="1"/>
</dbReference>
<sequence>MITVLVASYNGSRYIKQQLDSILAQDEKDIHILVSDDCSADGSGELLKEYEERHRDRILVLFRRKPSGGAAAHFLKLLKLMADADHNPDADHSTDADHDTEALPGPLSLLSEYEVTENQLARLGPLARADYFMLSDQDDVWLPQKARMLSDKMKEMEGEPGHSRLPLLVHSDLTVTDEELRPIADSFFRYQKISPERTRLPQLLVQNNVTGGAVMLSRSMLPYLQEIPGVCLMHDAWLALIASCFGEIGWVDRPLYYYRQHGGNTLGAEKGDNLDSVKARVKDGGSARENYRKMFGQAECFYHMFRSCLNREQQETLEAFIRLPRCGRLGKMGLMVKYGFTKNTLVRTLGQMLFIGD</sequence>
<gene>
    <name evidence="2" type="ORF">ERS852480_01285</name>
</gene>
<dbReference type="AlphaFoldDB" id="A0A174FTF2"/>
<dbReference type="RefSeq" id="WP_057571513.1">
    <property type="nucleotide sequence ID" value="NZ_CATYWZ010000014.1"/>
</dbReference>
<dbReference type="CDD" id="cd04196">
    <property type="entry name" value="GT_2_like_d"/>
    <property type="match status" value="1"/>
</dbReference>
<name>A0A174FTF2_9FIRM</name>
<keyword evidence="2" id="KW-0808">Transferase</keyword>
<evidence type="ECO:0000313" key="2">
    <source>
        <dbReference type="EMBL" id="CUO51385.1"/>
    </source>
</evidence>
<protein>
    <submittedName>
        <fullName evidence="2">Family 2 glycosyl transferase</fullName>
    </submittedName>
</protein>
<dbReference type="EMBL" id="CZAB01000007">
    <property type="protein sequence ID" value="CUO51385.1"/>
    <property type="molecule type" value="Genomic_DNA"/>
</dbReference>
<organism evidence="2 3">
    <name type="scientific">Enterocloster clostridioformis</name>
    <dbReference type="NCBI Taxonomy" id="1531"/>
    <lineage>
        <taxon>Bacteria</taxon>
        <taxon>Bacillati</taxon>
        <taxon>Bacillota</taxon>
        <taxon>Clostridia</taxon>
        <taxon>Lachnospirales</taxon>
        <taxon>Lachnospiraceae</taxon>
        <taxon>Enterocloster</taxon>
    </lineage>
</organism>
<dbReference type="PANTHER" id="PTHR22916">
    <property type="entry name" value="GLYCOSYLTRANSFERASE"/>
    <property type="match status" value="1"/>
</dbReference>